<dbReference type="EMBL" id="FOGF01000022">
    <property type="protein sequence ID" value="SER15782.1"/>
    <property type="molecule type" value="Genomic_DNA"/>
</dbReference>
<sequence>MTITITLFDKEGHIRNGQNDYDKVPTVMTKTEEDFAYLSTQELVYEEGDYFKIETDKENSFVVVRLDESLTETVVFIKDKQWLYEIPLNEKRVKARSDVAFKGHKHYISVRYAKDFEINQYMNLSRNSHDLNEESGAYPHAYANVETRNDATFFACNAIDGVYANNSHGAYPYQTWGINQQLDAEVTIDFGRKVAVDMMDVTLRCDFPHDSYWTQATVEFSDGSEEIIHLEKIHTPQNFTFTKRVVEWVKLKDLIQDTDESPFPALAQLDIYGTNCL</sequence>
<evidence type="ECO:0000313" key="2">
    <source>
        <dbReference type="Proteomes" id="UP000198556"/>
    </source>
</evidence>
<dbReference type="RefSeq" id="WP_089746794.1">
    <property type="nucleotide sequence ID" value="NZ_FOGF01000022.1"/>
</dbReference>
<keyword evidence="2" id="KW-1185">Reference proteome</keyword>
<dbReference type="InterPro" id="IPR008979">
    <property type="entry name" value="Galactose-bd-like_sf"/>
</dbReference>
<proteinExistence type="predicted"/>
<protein>
    <submittedName>
        <fullName evidence="1">Uncharacterized protein</fullName>
    </submittedName>
</protein>
<reference evidence="1 2" key="1">
    <citation type="submission" date="2016-10" db="EMBL/GenBank/DDBJ databases">
        <authorList>
            <person name="de Groot N.N."/>
        </authorList>
    </citation>
    <scope>NUCLEOTIDE SEQUENCE [LARGE SCALE GENOMIC DNA]</scope>
    <source>
        <strain evidence="1 2">DSM 15827</strain>
    </source>
</reference>
<dbReference type="AlphaFoldDB" id="A0A1H9LWD3"/>
<dbReference type="STRING" id="137733.SAMN05421767_12211"/>
<name>A0A1H9LWD3_9LACT</name>
<gene>
    <name evidence="1" type="ORF">SAMN05421767_12211</name>
</gene>
<dbReference type="Gene3D" id="2.60.120.260">
    <property type="entry name" value="Galactose-binding domain-like"/>
    <property type="match status" value="1"/>
</dbReference>
<dbReference type="Proteomes" id="UP000198556">
    <property type="component" value="Unassembled WGS sequence"/>
</dbReference>
<evidence type="ECO:0000313" key="1">
    <source>
        <dbReference type="EMBL" id="SER15782.1"/>
    </source>
</evidence>
<organism evidence="1 2">
    <name type="scientific">Granulicatella balaenopterae</name>
    <dbReference type="NCBI Taxonomy" id="137733"/>
    <lineage>
        <taxon>Bacteria</taxon>
        <taxon>Bacillati</taxon>
        <taxon>Bacillota</taxon>
        <taxon>Bacilli</taxon>
        <taxon>Lactobacillales</taxon>
        <taxon>Carnobacteriaceae</taxon>
        <taxon>Granulicatella</taxon>
    </lineage>
</organism>
<dbReference type="SUPFAM" id="SSF49785">
    <property type="entry name" value="Galactose-binding domain-like"/>
    <property type="match status" value="1"/>
</dbReference>
<dbReference type="OrthoDB" id="5674083at2"/>
<accession>A0A1H9LWD3</accession>